<accession>A0A7D7QFZ0</accession>
<name>A0A7D7QFZ0_9ACTN</name>
<protein>
    <submittedName>
        <fullName evidence="1">Uncharacterized protein</fullName>
    </submittedName>
</protein>
<proteinExistence type="predicted"/>
<evidence type="ECO:0000313" key="1">
    <source>
        <dbReference type="EMBL" id="QMT00382.1"/>
    </source>
</evidence>
<gene>
    <name evidence="1" type="ORF">H1R19_15860</name>
</gene>
<dbReference type="KEGG" id="gji:H1R19_15860"/>
<keyword evidence="2" id="KW-1185">Reference proteome</keyword>
<dbReference type="RefSeq" id="WP_219849524.1">
    <property type="nucleotide sequence ID" value="NZ_CP059491.1"/>
</dbReference>
<reference evidence="2" key="1">
    <citation type="submission" date="2020-07" db="EMBL/GenBank/DDBJ databases">
        <title>novel species isolated from the respiratory tract of Marmot.</title>
        <authorList>
            <person name="Zhang G."/>
        </authorList>
    </citation>
    <scope>NUCLEOTIDE SEQUENCE [LARGE SCALE GENOMIC DNA]</scope>
    <source>
        <strain evidence="2">686</strain>
    </source>
</reference>
<dbReference type="Proteomes" id="UP000515663">
    <property type="component" value="Chromosome"/>
</dbReference>
<dbReference type="AlphaFoldDB" id="A0A7D7QFZ0"/>
<dbReference type="EMBL" id="CP059491">
    <property type="protein sequence ID" value="QMT00382.1"/>
    <property type="molecule type" value="Genomic_DNA"/>
</dbReference>
<evidence type="ECO:0000313" key="2">
    <source>
        <dbReference type="Proteomes" id="UP000515663"/>
    </source>
</evidence>
<sequence>MSERALAGRLYSRLLRDPKFRQQTEGRAVVCLESDPAYEVAQVVFRNYGEDMTVVACFYPQRHAFKLAWLQGAEQPPESDDAVVMRTAQTTTVGMQLDYTTRGSDWTSNIIGQYPTAELEQELTTL</sequence>
<organism evidence="1 2">
    <name type="scientific">Gordonia jinghuaiqii</name>
    <dbReference type="NCBI Taxonomy" id="2758710"/>
    <lineage>
        <taxon>Bacteria</taxon>
        <taxon>Bacillati</taxon>
        <taxon>Actinomycetota</taxon>
        <taxon>Actinomycetes</taxon>
        <taxon>Mycobacteriales</taxon>
        <taxon>Gordoniaceae</taxon>
        <taxon>Gordonia</taxon>
    </lineage>
</organism>